<evidence type="ECO:0000259" key="1">
    <source>
        <dbReference type="Pfam" id="PF00534"/>
    </source>
</evidence>
<proteinExistence type="predicted"/>
<comment type="caution">
    <text evidence="3">The sequence shown here is derived from an EMBL/GenBank/DDBJ whole genome shotgun (WGS) entry which is preliminary data.</text>
</comment>
<feature type="domain" description="Glycosyl transferase family 1" evidence="1">
    <location>
        <begin position="196"/>
        <end position="360"/>
    </location>
</feature>
<sequence length="391" mass="42544">MPVEDRLCDVPRAPHLLILVSNGEFLLSHRREIAVHARGAGFKVTVACPIDGARETIEALGIRHLPIPMRRKGSTLWSELRTIASIRTILLAERPDVVHLITAKPIIYGGLWTRLFGIPAVTAVPGLGYLFANRGLRVGLLRELVVQGYRFAVGGLRSHLVFQNADDLAIFRERAILKHDRFTMIAGSGVDLEAIRPTPLPDGPVVVVLPARLLRDKGVIEFVEAARILKARGIDAVFRLLGDPDVGNPTSISMADLAEWQDAGLIEWHPHTSDIGSALARAHIVALPSYREGFPKTLIDAAAAGRPSVTSNVPGCRDAIVEGETGILIKARDARSLADGLEPLIANRDTQIRMGQAARAHAEHNFDVRDVCARHLEIYSNLVGVGKYAPC</sequence>
<dbReference type="EMBL" id="JBELQC010000001">
    <property type="protein sequence ID" value="MFL9839863.1"/>
    <property type="molecule type" value="Genomic_DNA"/>
</dbReference>
<dbReference type="InterPro" id="IPR028098">
    <property type="entry name" value="Glyco_trans_4-like_N"/>
</dbReference>
<dbReference type="RefSeq" id="WP_408076825.1">
    <property type="nucleotide sequence ID" value="NZ_JBELQC010000001.1"/>
</dbReference>
<dbReference type="CDD" id="cd03808">
    <property type="entry name" value="GT4_CapM-like"/>
    <property type="match status" value="1"/>
</dbReference>
<evidence type="ECO:0000313" key="4">
    <source>
        <dbReference type="Proteomes" id="UP001629244"/>
    </source>
</evidence>
<protein>
    <submittedName>
        <fullName evidence="3">Glycosyltransferase family 4 protein</fullName>
    </submittedName>
</protein>
<dbReference type="Proteomes" id="UP001629244">
    <property type="component" value="Unassembled WGS sequence"/>
</dbReference>
<dbReference type="Gene3D" id="3.40.50.2000">
    <property type="entry name" value="Glycogen Phosphorylase B"/>
    <property type="match status" value="2"/>
</dbReference>
<keyword evidence="4" id="KW-1185">Reference proteome</keyword>
<dbReference type="InterPro" id="IPR001296">
    <property type="entry name" value="Glyco_trans_1"/>
</dbReference>
<gene>
    <name evidence="3" type="ORF">ABS767_02705</name>
</gene>
<evidence type="ECO:0000259" key="2">
    <source>
        <dbReference type="Pfam" id="PF13477"/>
    </source>
</evidence>
<name>A0ABW8YI23_9SPHN</name>
<feature type="domain" description="Glycosyltransferase subfamily 4-like N-terminal" evidence="2">
    <location>
        <begin position="16"/>
        <end position="132"/>
    </location>
</feature>
<dbReference type="Pfam" id="PF13477">
    <property type="entry name" value="Glyco_trans_4_2"/>
    <property type="match status" value="1"/>
</dbReference>
<dbReference type="PANTHER" id="PTHR12526">
    <property type="entry name" value="GLYCOSYLTRANSFERASE"/>
    <property type="match status" value="1"/>
</dbReference>
<organism evidence="3 4">
    <name type="scientific">Sphingomonas plantiphila</name>
    <dbReference type="NCBI Taxonomy" id="3163295"/>
    <lineage>
        <taxon>Bacteria</taxon>
        <taxon>Pseudomonadati</taxon>
        <taxon>Pseudomonadota</taxon>
        <taxon>Alphaproteobacteria</taxon>
        <taxon>Sphingomonadales</taxon>
        <taxon>Sphingomonadaceae</taxon>
        <taxon>Sphingomonas</taxon>
    </lineage>
</organism>
<accession>A0ABW8YI23</accession>
<dbReference type="Pfam" id="PF00534">
    <property type="entry name" value="Glycos_transf_1"/>
    <property type="match status" value="1"/>
</dbReference>
<dbReference type="PANTHER" id="PTHR12526:SF638">
    <property type="entry name" value="SPORE COAT PROTEIN SA"/>
    <property type="match status" value="1"/>
</dbReference>
<evidence type="ECO:0000313" key="3">
    <source>
        <dbReference type="EMBL" id="MFL9839863.1"/>
    </source>
</evidence>
<reference evidence="3 4" key="1">
    <citation type="submission" date="2024-06" db="EMBL/GenBank/DDBJ databases">
        <authorList>
            <person name="Kaempfer P."/>
            <person name="Viver T."/>
        </authorList>
    </citation>
    <scope>NUCLEOTIDE SEQUENCE [LARGE SCALE GENOMIC DNA]</scope>
    <source>
        <strain evidence="3 4">ST-64</strain>
    </source>
</reference>
<dbReference type="SUPFAM" id="SSF53756">
    <property type="entry name" value="UDP-Glycosyltransferase/glycogen phosphorylase"/>
    <property type="match status" value="1"/>
</dbReference>